<dbReference type="Proteomes" id="UP001249851">
    <property type="component" value="Unassembled WGS sequence"/>
</dbReference>
<feature type="compositionally biased region" description="Basic residues" evidence="1">
    <location>
        <begin position="323"/>
        <end position="340"/>
    </location>
</feature>
<keyword evidence="4" id="KW-1185">Reference proteome</keyword>
<dbReference type="CDD" id="cd00160">
    <property type="entry name" value="RhoGEF"/>
    <property type="match status" value="1"/>
</dbReference>
<dbReference type="Pfam" id="PF00621">
    <property type="entry name" value="RhoGEF"/>
    <property type="match status" value="1"/>
</dbReference>
<feature type="compositionally biased region" description="Polar residues" evidence="1">
    <location>
        <begin position="657"/>
        <end position="666"/>
    </location>
</feature>
<organism evidence="3 4">
    <name type="scientific">Acropora cervicornis</name>
    <name type="common">Staghorn coral</name>
    <dbReference type="NCBI Taxonomy" id="6130"/>
    <lineage>
        <taxon>Eukaryota</taxon>
        <taxon>Metazoa</taxon>
        <taxon>Cnidaria</taxon>
        <taxon>Anthozoa</taxon>
        <taxon>Hexacorallia</taxon>
        <taxon>Scleractinia</taxon>
        <taxon>Astrocoeniina</taxon>
        <taxon>Acroporidae</taxon>
        <taxon>Acropora</taxon>
    </lineage>
</organism>
<proteinExistence type="predicted"/>
<feature type="compositionally biased region" description="Polar residues" evidence="1">
    <location>
        <begin position="590"/>
        <end position="649"/>
    </location>
</feature>
<dbReference type="PANTHER" id="PTHR12673:SF159">
    <property type="entry name" value="LD03170P"/>
    <property type="match status" value="1"/>
</dbReference>
<dbReference type="InterPro" id="IPR051092">
    <property type="entry name" value="FYVE_RhoGEF_PH"/>
</dbReference>
<reference evidence="3" key="2">
    <citation type="journal article" date="2023" name="Science">
        <title>Genomic signatures of disease resistance in endangered staghorn corals.</title>
        <authorList>
            <person name="Vollmer S.V."/>
            <person name="Selwyn J.D."/>
            <person name="Despard B.A."/>
            <person name="Roesel C.L."/>
        </authorList>
    </citation>
    <scope>NUCLEOTIDE SEQUENCE</scope>
    <source>
        <strain evidence="3">K2</strain>
    </source>
</reference>
<dbReference type="PROSITE" id="PS50010">
    <property type="entry name" value="DH_2"/>
    <property type="match status" value="1"/>
</dbReference>
<dbReference type="GO" id="GO:0005085">
    <property type="term" value="F:guanyl-nucleotide exchange factor activity"/>
    <property type="evidence" value="ECO:0007669"/>
    <property type="project" value="InterPro"/>
</dbReference>
<feature type="domain" description="DH" evidence="2">
    <location>
        <begin position="121"/>
        <end position="310"/>
    </location>
</feature>
<reference evidence="3" key="1">
    <citation type="journal article" date="2023" name="G3 (Bethesda)">
        <title>Whole genome assembly and annotation of the endangered Caribbean coral Acropora cervicornis.</title>
        <authorList>
            <person name="Selwyn J.D."/>
            <person name="Vollmer S.V."/>
        </authorList>
    </citation>
    <scope>NUCLEOTIDE SEQUENCE</scope>
    <source>
        <strain evidence="3">K2</strain>
    </source>
</reference>
<evidence type="ECO:0000259" key="2">
    <source>
        <dbReference type="PROSITE" id="PS50010"/>
    </source>
</evidence>
<evidence type="ECO:0000313" key="3">
    <source>
        <dbReference type="EMBL" id="KAK2567655.1"/>
    </source>
</evidence>
<dbReference type="Gene3D" id="1.20.900.10">
    <property type="entry name" value="Dbl homology (DH) domain"/>
    <property type="match status" value="1"/>
</dbReference>
<dbReference type="InterPro" id="IPR000219">
    <property type="entry name" value="DH_dom"/>
</dbReference>
<dbReference type="PANTHER" id="PTHR12673">
    <property type="entry name" value="FACIOGENITAL DYSPLASIA PROTEIN"/>
    <property type="match status" value="1"/>
</dbReference>
<dbReference type="SUPFAM" id="SSF48065">
    <property type="entry name" value="DBL homology domain (DH-domain)"/>
    <property type="match status" value="1"/>
</dbReference>
<dbReference type="EMBL" id="JARQWQ010000014">
    <property type="protein sequence ID" value="KAK2567655.1"/>
    <property type="molecule type" value="Genomic_DNA"/>
</dbReference>
<comment type="caution">
    <text evidence="3">The sequence shown here is derived from an EMBL/GenBank/DDBJ whole genome shotgun (WGS) entry which is preliminary data.</text>
</comment>
<dbReference type="InterPro" id="IPR035899">
    <property type="entry name" value="DBL_dom_sf"/>
</dbReference>
<gene>
    <name evidence="3" type="ORF">P5673_008508</name>
</gene>
<dbReference type="InterPro" id="IPR001331">
    <property type="entry name" value="GDS_CDC24_CS"/>
</dbReference>
<evidence type="ECO:0000313" key="4">
    <source>
        <dbReference type="Proteomes" id="UP001249851"/>
    </source>
</evidence>
<protein>
    <submittedName>
        <fullName evidence="3">Protein ECT2</fullName>
    </submittedName>
</protein>
<name>A0AAD9QV38_ACRCE</name>
<evidence type="ECO:0000256" key="1">
    <source>
        <dbReference type="SAM" id="MobiDB-lite"/>
    </source>
</evidence>
<dbReference type="PROSITE" id="PS00741">
    <property type="entry name" value="DH_1"/>
    <property type="match status" value="1"/>
</dbReference>
<accession>A0AAD9QV38</accession>
<dbReference type="SMART" id="SM00325">
    <property type="entry name" value="RhoGEF"/>
    <property type="match status" value="1"/>
</dbReference>
<feature type="region of interest" description="Disordered" evidence="1">
    <location>
        <begin position="323"/>
        <end position="406"/>
    </location>
</feature>
<sequence>MENHLPMSFVQYITNSTYWLHRTLSVSEPTPGDSQTPGLTVIARRRNSQFVAYPVGLRRRNSRNTLAADHHLSIQAKAKHEMLANLVLPTFVEEFSRPPKLERRNTFAFQASVMRSKKDEKRYQVAKEILDTEKKYLSCLRTLKEVFEKPVRENSLIQEKEITVLFPKELDQIFESHTHFMKDLEMRLQNWKLQGIVGDIFTKLSSSYHVDVLRIYSNYVNNFPKAIGVINKASRGSQKFRKFLQTCSSNSECEGLDLPSFLLTPIQRLPRYVLLLRQLSKHTDPGHPDSFHIESALETMKQMINILNDSIQSSCKLASNYHMRRSQRRKYLKKKGKSLHKSSLNSSESDRKSSLSTLSADSAGPRITAPPDTSPEREHAILQERGSPTLYPPCDPDESTRSQPSCTADVETYCERDIQEEFATIKEEENEDAKDDKSTGQNMFRMAADSFIRNLQRRSKKWRRSTEEPAKNETEINLKEGDNCHDKTIIHDENGNVDIEVKDTGKGDDTPPCSPVRSRSIRKNAMAFPVKSRPVSLGLPSNYQVREQQDTLRAKVLSDPSLTKEKLLESSNVWIPRQSVPVAHRRTSRHSVCSRNSSIFSDSASPLSGSKRSLSHISQESLADSGLSETPGGSPSNTFRTRIRINSTPERGEKLSHSLTDVTNPLSGEPQRKVSQLSRRSWGDWISTEMKITPENTPVDSEDQTTDDAGVKNKRKFKDVMKQLFSSKKKHVPTDPLFPTETLTDLHCSNKSFPKKTRPEIREKLSTV</sequence>
<dbReference type="GO" id="GO:0035556">
    <property type="term" value="P:intracellular signal transduction"/>
    <property type="evidence" value="ECO:0007669"/>
    <property type="project" value="InterPro"/>
</dbReference>
<feature type="region of interest" description="Disordered" evidence="1">
    <location>
        <begin position="581"/>
        <end position="670"/>
    </location>
</feature>
<dbReference type="GO" id="GO:0005737">
    <property type="term" value="C:cytoplasm"/>
    <property type="evidence" value="ECO:0007669"/>
    <property type="project" value="TreeGrafter"/>
</dbReference>
<dbReference type="AlphaFoldDB" id="A0AAD9QV38"/>